<dbReference type="PIRSF" id="PIRSF001426">
    <property type="entry name" value="NHase_alpha"/>
    <property type="match status" value="1"/>
</dbReference>
<keyword evidence="6" id="KW-0408">Iron</keyword>
<feature type="binding site" evidence="6">
    <location>
        <position position="107"/>
    </location>
    <ligand>
        <name>Fe(3+)</name>
        <dbReference type="ChEBI" id="CHEBI:29034"/>
    </ligand>
</feature>
<dbReference type="SUPFAM" id="SSF56209">
    <property type="entry name" value="Nitrile hydratase alpha chain"/>
    <property type="match status" value="1"/>
</dbReference>
<dbReference type="NCBIfam" id="TIGR01323">
    <property type="entry name" value="nitrile_alph"/>
    <property type="match status" value="1"/>
</dbReference>
<dbReference type="GO" id="GO:0046914">
    <property type="term" value="F:transition metal ion binding"/>
    <property type="evidence" value="ECO:0007669"/>
    <property type="project" value="InterPro"/>
</dbReference>
<keyword evidence="3 6" id="KW-0479">Metal-binding</keyword>
<dbReference type="Pfam" id="PF02979">
    <property type="entry name" value="NHase_alpha"/>
    <property type="match status" value="1"/>
</dbReference>
<reference evidence="8 9" key="1">
    <citation type="submission" date="2020-01" db="EMBL/GenBank/DDBJ databases">
        <title>Bactrocera dorsalis gut bacteria genome.</title>
        <authorList>
            <person name="Zhang H."/>
            <person name="Cai Z."/>
        </authorList>
    </citation>
    <scope>NUCLEOTIDE SEQUENCE [LARGE SCALE GENOMIC DNA]</scope>
    <source>
        <strain evidence="8 9">BD177</strain>
    </source>
</reference>
<comment type="similarity">
    <text evidence="1">Belongs to the nitrile hydratase subunit alpha family.</text>
</comment>
<dbReference type="Gene3D" id="3.90.330.10">
    <property type="entry name" value="Nitrile hydratase alpha /Thiocyanate hydrolase gamma"/>
    <property type="match status" value="1"/>
</dbReference>
<evidence type="ECO:0000256" key="4">
    <source>
        <dbReference type="ARBA" id="ARBA00023239"/>
    </source>
</evidence>
<dbReference type="GO" id="GO:0018822">
    <property type="term" value="F:nitrile hydratase activity"/>
    <property type="evidence" value="ECO:0007669"/>
    <property type="project" value="UniProtKB-EC"/>
</dbReference>
<dbReference type="RefSeq" id="WP_160740649.1">
    <property type="nucleotide sequence ID" value="NZ_CP048108.1"/>
</dbReference>
<dbReference type="InterPro" id="IPR023900">
    <property type="entry name" value="CN_Hdrtase_asu/SCN_Hdrlase_gsu"/>
</dbReference>
<evidence type="ECO:0000259" key="7">
    <source>
        <dbReference type="Pfam" id="PF02979"/>
    </source>
</evidence>
<dbReference type="EMBL" id="CP048108">
    <property type="protein sequence ID" value="QHS45341.1"/>
    <property type="molecule type" value="Genomic_DNA"/>
</dbReference>
<evidence type="ECO:0000256" key="6">
    <source>
        <dbReference type="PIRSR" id="PIRSR001426-1"/>
    </source>
</evidence>
<name>A0A6P1UQY0_9ENTR</name>
<dbReference type="InterPro" id="IPR004232">
    <property type="entry name" value="CN_Hdrtase_a/SCN_Hdrlase_g"/>
</dbReference>
<evidence type="ECO:0000256" key="5">
    <source>
        <dbReference type="ARBA" id="ARBA00044877"/>
    </source>
</evidence>
<dbReference type="AlphaFoldDB" id="A0A6P1UQY0"/>
<feature type="binding site" evidence="6">
    <location>
        <position position="110"/>
    </location>
    <ligand>
        <name>Fe(3+)</name>
        <dbReference type="ChEBI" id="CHEBI:29034"/>
    </ligand>
</feature>
<dbReference type="EC" id="4.2.1.84" evidence="2"/>
<evidence type="ECO:0000256" key="1">
    <source>
        <dbReference type="ARBA" id="ARBA00009363"/>
    </source>
</evidence>
<evidence type="ECO:0000256" key="3">
    <source>
        <dbReference type="ARBA" id="ARBA00022723"/>
    </source>
</evidence>
<feature type="domain" description="Nitrile hydratase alpha/Thiocyanate hydrolase gamma" evidence="7">
    <location>
        <begin position="15"/>
        <end position="196"/>
    </location>
</feature>
<feature type="binding site" evidence="6">
    <location>
        <position position="112"/>
    </location>
    <ligand>
        <name>Fe(3+)</name>
        <dbReference type="ChEBI" id="CHEBI:29034"/>
    </ligand>
</feature>
<accession>A0A6P1UQY0</accession>
<dbReference type="Proteomes" id="UP000464389">
    <property type="component" value="Chromosome"/>
</dbReference>
<evidence type="ECO:0000256" key="2">
    <source>
        <dbReference type="ARBA" id="ARBA00013079"/>
    </source>
</evidence>
<dbReference type="InterPro" id="IPR036648">
    <property type="entry name" value="CN_Hdrase_a/SCN_Hdrase_g_sf"/>
</dbReference>
<dbReference type="InterPro" id="IPR018141">
    <property type="entry name" value="Nitrile_hydratase_asu"/>
</dbReference>
<proteinExistence type="inferred from homology"/>
<sequence length="202" mass="22501">MSHKHDHDHTQPPVDIELRVRALESLLQEKGLIDPAALDELIDTYEHKVGPRNGAQVVARAWSDPEYKRRLMENATAAIAELGFSGIQGEDMLVVENTPDVHNVTVCTLCSCYPWPVLGLPPVWYKSAPYRSRIVIDPRGVLAEFGLHIPDSKEIRVWDSSAELRYLVLPERPAGTEGWSETQLIELVTRDSMIGTGVVSAP</sequence>
<evidence type="ECO:0000313" key="9">
    <source>
        <dbReference type="Proteomes" id="UP000464389"/>
    </source>
</evidence>
<organism evidence="8 9">
    <name type="scientific">Klebsiella michiganensis</name>
    <dbReference type="NCBI Taxonomy" id="1134687"/>
    <lineage>
        <taxon>Bacteria</taxon>
        <taxon>Pseudomonadati</taxon>
        <taxon>Pseudomonadota</taxon>
        <taxon>Gammaproteobacteria</taxon>
        <taxon>Enterobacterales</taxon>
        <taxon>Enterobacteriaceae</taxon>
        <taxon>Klebsiella/Raoultella group</taxon>
        <taxon>Klebsiella</taxon>
    </lineage>
</organism>
<feature type="binding site" evidence="6">
    <location>
        <position position="111"/>
    </location>
    <ligand>
        <name>Fe(3+)</name>
        <dbReference type="ChEBI" id="CHEBI:29034"/>
    </ligand>
</feature>
<keyword evidence="4 8" id="KW-0456">Lyase</keyword>
<protein>
    <recommendedName>
        <fullName evidence="2">nitrile hydratase</fullName>
        <ecNumber evidence="2">4.2.1.84</ecNumber>
    </recommendedName>
</protein>
<comment type="catalytic activity">
    <reaction evidence="5">
        <text>an aliphatic primary amide = an aliphatic nitrile + H2O</text>
        <dbReference type="Rhea" id="RHEA:12673"/>
        <dbReference type="ChEBI" id="CHEBI:15377"/>
        <dbReference type="ChEBI" id="CHEBI:65285"/>
        <dbReference type="ChEBI" id="CHEBI:80291"/>
        <dbReference type="EC" id="4.2.1.84"/>
    </reaction>
</comment>
<gene>
    <name evidence="8" type="primary">nthA</name>
    <name evidence="8" type="ORF">GW952_06900</name>
</gene>
<evidence type="ECO:0000313" key="8">
    <source>
        <dbReference type="EMBL" id="QHS45341.1"/>
    </source>
</evidence>